<dbReference type="GO" id="GO:0003677">
    <property type="term" value="F:DNA binding"/>
    <property type="evidence" value="ECO:0007669"/>
    <property type="project" value="InterPro"/>
</dbReference>
<dbReference type="STRING" id="1176165.GCA_001584405_01340"/>
<dbReference type="SUPFAM" id="SSF47413">
    <property type="entry name" value="lambda repressor-like DNA-binding domains"/>
    <property type="match status" value="1"/>
</dbReference>
<proteinExistence type="predicted"/>
<evidence type="ECO:0000313" key="2">
    <source>
        <dbReference type="Proteomes" id="UP000242755"/>
    </source>
</evidence>
<protein>
    <submittedName>
        <fullName evidence="1">XRE family transcriptional regulator</fullName>
    </submittedName>
</protein>
<dbReference type="RefSeq" id="WP_070424031.1">
    <property type="nucleotide sequence ID" value="NZ_JAKRCZ010000019.1"/>
</dbReference>
<name>A0A2I1II39_9MICO</name>
<dbReference type="EMBL" id="PKGO01000003">
    <property type="protein sequence ID" value="PKY70795.1"/>
    <property type="molecule type" value="Genomic_DNA"/>
</dbReference>
<accession>A0A2I1II39</accession>
<sequence length="104" mass="11571">MSQTMIIDGYLARAARALVQLSATAVAERAGCTRKQLKAFEKGQWDLTVEQQTDLRRALEHYGAIFIPDDSQGGYGVRLKFNRNKIPLIETWEGEGGMPADDDV</sequence>
<comment type="caution">
    <text evidence="1">The sequence shown here is derived from an EMBL/GenBank/DDBJ whole genome shotgun (WGS) entry which is preliminary data.</text>
</comment>
<dbReference type="AlphaFoldDB" id="A0A2I1II39"/>
<reference evidence="1 2" key="1">
    <citation type="submission" date="2017-12" db="EMBL/GenBank/DDBJ databases">
        <title>Phylogenetic diversity of female urinary microbiome.</title>
        <authorList>
            <person name="Thomas-White K."/>
            <person name="Wolfe A.J."/>
        </authorList>
    </citation>
    <scope>NUCLEOTIDE SEQUENCE [LARGE SCALE GENOMIC DNA]</scope>
    <source>
        <strain evidence="1 2">UMB0426</strain>
    </source>
</reference>
<organism evidence="1 2">
    <name type="scientific">Brevibacterium ravenspurgense</name>
    <dbReference type="NCBI Taxonomy" id="479117"/>
    <lineage>
        <taxon>Bacteria</taxon>
        <taxon>Bacillati</taxon>
        <taxon>Actinomycetota</taxon>
        <taxon>Actinomycetes</taxon>
        <taxon>Micrococcales</taxon>
        <taxon>Brevibacteriaceae</taxon>
        <taxon>Brevibacterium</taxon>
    </lineage>
</organism>
<dbReference type="Proteomes" id="UP000242755">
    <property type="component" value="Unassembled WGS sequence"/>
</dbReference>
<dbReference type="InterPro" id="IPR010982">
    <property type="entry name" value="Lambda_DNA-bd_dom_sf"/>
</dbReference>
<gene>
    <name evidence="1" type="ORF">CYJ40_04340</name>
</gene>
<evidence type="ECO:0000313" key="1">
    <source>
        <dbReference type="EMBL" id="PKY70795.1"/>
    </source>
</evidence>
<dbReference type="Gene3D" id="1.10.260.40">
    <property type="entry name" value="lambda repressor-like DNA-binding domains"/>
    <property type="match status" value="1"/>
</dbReference>